<dbReference type="PRINTS" id="PR00380">
    <property type="entry name" value="KINESINHEAVY"/>
</dbReference>
<sequence>PLAVSPTPSDLPDGVCYIRQTPNSIYRPVTHRSATVVKKRDPSPGKSLRFAEPLVSATRRQDPTRAKSSERIDRPCRSRQHLNRPLIKPTDTPDGGNDCAHKTVVKSPATSQTSPIFASSNVFGGDCNASAVKPLNNCVRSKSVSRESTPDSGPSASPPEPKTLVKTAINVPNKTVHKSSVLTPTDGSHIHRKTLTIPLQTLDRKGDPNRLSVNVNVAVGLQCDDEKVRHSLAKKAFEQQMGHHMISSMSDDSGSDTSSVVRHETSDEVDYNVAQSVSGSAIQVAVRLRPFLKNDRSDEPVVEMSGNTVRIINSDNDKYNRLEFGFDYTLNSSDRDLFDFADQDKVFVEMGRPLLERAIEGYNVCMFAYGQTGSGKSFTMTGTESNLGVIPRFVRELFKRIQTLYDIVFSVDVSYCEIYNEKIYDLLSDDKLINKKTLRIREHPQSGPYVEHLSQHSVTTYNEAIELLSKGTRRRATASTAANEQSSRSHSIFTIVLSQLRNTGEIEGLDHDVSSCCGSRINLIDLAGSERVGISGTSGERLKEGSLINTSLLNLGKVITKLSQLGRNRHKVAHIPYRDSILTYLLKDSLGGNSRTSMIATISPAKCHLEETLSTLRYAARAREIVNYVHINEDPKNRRIRELMEEIEFLKSQRAKGELVPHVTLRHKPCDDSVESVERVEPKVIPTFSIGTNTSFVESRRMSTKGTETSVTRTQTCSIATNTSFVKLPKTCSTGTETLTPAVSPKPVLKNTGTEMSFSEMSSKTTFIDLPTREDLWKSNKLEEKQKKLLEEIRKYKEKLLSNGGNGSGSNGSAGNGSSGSSSGGSYDRRELKTAIGGEESEYFDCENEVQIKTEPKNISLERGEDEVDNEWTDDNAHNDYKTNGEQNDGNWDTGVTEDQKETEGTNEWATDANKDANEWAAEDKKNEDNNDNNEWATDGNNDDNTATNEWGAEDNNEENNENNDWENEGTSSADNKDANEWGTDTKESADNADTNEWGTDDKKDTNDNTNEWGTDDKETKESNEWADNGNEDTNWASEENKDTEEWGDNGNSGNVATNDDNKGTDEWGTDDKGNEDAEEWGDDNDNSNWDNDNTVVTKEDKKDNEEPDWDNQW</sequence>
<feature type="region of interest" description="Disordered" evidence="4">
    <location>
        <begin position="855"/>
        <end position="1114"/>
    </location>
</feature>
<dbReference type="SUPFAM" id="SSF52540">
    <property type="entry name" value="P-loop containing nucleoside triphosphate hydrolases"/>
    <property type="match status" value="1"/>
</dbReference>
<dbReference type="AlphaFoldDB" id="A0A7R9L6N7"/>
<feature type="region of interest" description="Disordered" evidence="4">
    <location>
        <begin position="142"/>
        <end position="163"/>
    </location>
</feature>
<proteinExistence type="inferred from homology"/>
<dbReference type="Pfam" id="PF00225">
    <property type="entry name" value="Kinesin"/>
    <property type="match status" value="1"/>
</dbReference>
<feature type="compositionally biased region" description="Basic and acidic residues" evidence="4">
    <location>
        <begin position="975"/>
        <end position="990"/>
    </location>
</feature>
<evidence type="ECO:0000256" key="2">
    <source>
        <dbReference type="ARBA" id="ARBA00022840"/>
    </source>
</evidence>
<dbReference type="EMBL" id="CAJPIZ010018096">
    <property type="protein sequence ID" value="CAG2116400.1"/>
    <property type="molecule type" value="Genomic_DNA"/>
</dbReference>
<feature type="compositionally biased region" description="Acidic residues" evidence="4">
    <location>
        <begin position="1077"/>
        <end position="1086"/>
    </location>
</feature>
<name>A0A7R9L6N7_9ACAR</name>
<feature type="non-terminal residue" evidence="6">
    <location>
        <position position="1114"/>
    </location>
</feature>
<feature type="compositionally biased region" description="Basic and acidic residues" evidence="4">
    <location>
        <begin position="1060"/>
        <end position="1076"/>
    </location>
</feature>
<dbReference type="Proteomes" id="UP000759131">
    <property type="component" value="Unassembled WGS sequence"/>
</dbReference>
<dbReference type="GO" id="GO:0007018">
    <property type="term" value="P:microtubule-based movement"/>
    <property type="evidence" value="ECO:0007669"/>
    <property type="project" value="InterPro"/>
</dbReference>
<evidence type="ECO:0000256" key="3">
    <source>
        <dbReference type="PROSITE-ProRule" id="PRU00283"/>
    </source>
</evidence>
<feature type="compositionally biased region" description="Acidic residues" evidence="4">
    <location>
        <begin position="952"/>
        <end position="968"/>
    </location>
</feature>
<feature type="compositionally biased region" description="Acidic residues" evidence="4">
    <location>
        <begin position="864"/>
        <end position="874"/>
    </location>
</feature>
<feature type="domain" description="Kinesin motor" evidence="5">
    <location>
        <begin position="281"/>
        <end position="625"/>
    </location>
</feature>
<dbReference type="GO" id="GO:0005524">
    <property type="term" value="F:ATP binding"/>
    <property type="evidence" value="ECO:0007669"/>
    <property type="project" value="UniProtKB-UniRule"/>
</dbReference>
<dbReference type="GO" id="GO:0008017">
    <property type="term" value="F:microtubule binding"/>
    <property type="evidence" value="ECO:0007669"/>
    <property type="project" value="InterPro"/>
</dbReference>
<dbReference type="InterPro" id="IPR036961">
    <property type="entry name" value="Kinesin_motor_dom_sf"/>
</dbReference>
<feature type="compositionally biased region" description="Polar residues" evidence="4">
    <location>
        <begin position="1050"/>
        <end position="1059"/>
    </location>
</feature>
<feature type="compositionally biased region" description="Basic and acidic residues" evidence="4">
    <location>
        <begin position="1015"/>
        <end position="1024"/>
    </location>
</feature>
<dbReference type="PANTHER" id="PTHR47117">
    <property type="entry name" value="STAR-RELATED LIPID TRANSFER PROTEIN 9"/>
    <property type="match status" value="1"/>
</dbReference>
<feature type="binding site" evidence="3">
    <location>
        <begin position="370"/>
        <end position="377"/>
    </location>
    <ligand>
        <name>ATP</name>
        <dbReference type="ChEBI" id="CHEBI:30616"/>
    </ligand>
</feature>
<evidence type="ECO:0000256" key="4">
    <source>
        <dbReference type="SAM" id="MobiDB-lite"/>
    </source>
</evidence>
<feature type="compositionally biased region" description="Basic and acidic residues" evidence="4">
    <location>
        <begin position="913"/>
        <end position="929"/>
    </location>
</feature>
<protein>
    <recommendedName>
        <fullName evidence="5">Kinesin motor domain-containing protein</fullName>
    </recommendedName>
</protein>
<organism evidence="6">
    <name type="scientific">Medioppia subpectinata</name>
    <dbReference type="NCBI Taxonomy" id="1979941"/>
    <lineage>
        <taxon>Eukaryota</taxon>
        <taxon>Metazoa</taxon>
        <taxon>Ecdysozoa</taxon>
        <taxon>Arthropoda</taxon>
        <taxon>Chelicerata</taxon>
        <taxon>Arachnida</taxon>
        <taxon>Acari</taxon>
        <taxon>Acariformes</taxon>
        <taxon>Sarcoptiformes</taxon>
        <taxon>Oribatida</taxon>
        <taxon>Brachypylina</taxon>
        <taxon>Oppioidea</taxon>
        <taxon>Oppiidae</taxon>
        <taxon>Medioppia</taxon>
    </lineage>
</organism>
<dbReference type="OrthoDB" id="3176171at2759"/>
<keyword evidence="3" id="KW-0505">Motor protein</keyword>
<accession>A0A7R9L6N7</accession>
<keyword evidence="2 3" id="KW-0067">ATP-binding</keyword>
<gene>
    <name evidence="6" type="ORF">OSB1V03_LOCUS16359</name>
</gene>
<evidence type="ECO:0000259" key="5">
    <source>
        <dbReference type="PROSITE" id="PS50067"/>
    </source>
</evidence>
<feature type="compositionally biased region" description="Gly residues" evidence="4">
    <location>
        <begin position="804"/>
        <end position="818"/>
    </location>
</feature>
<evidence type="ECO:0000256" key="1">
    <source>
        <dbReference type="ARBA" id="ARBA00022741"/>
    </source>
</evidence>
<dbReference type="InterPro" id="IPR019821">
    <property type="entry name" value="Kinesin_motor_CS"/>
</dbReference>
<evidence type="ECO:0000313" key="7">
    <source>
        <dbReference type="Proteomes" id="UP000759131"/>
    </source>
</evidence>
<feature type="compositionally biased region" description="Low complexity" evidence="4">
    <location>
        <begin position="933"/>
        <end position="951"/>
    </location>
</feature>
<dbReference type="InterPro" id="IPR027417">
    <property type="entry name" value="P-loop_NTPase"/>
</dbReference>
<dbReference type="Gene3D" id="3.40.850.10">
    <property type="entry name" value="Kinesin motor domain"/>
    <property type="match status" value="1"/>
</dbReference>
<dbReference type="SMART" id="SM00129">
    <property type="entry name" value="KISc"/>
    <property type="match status" value="1"/>
</dbReference>
<dbReference type="InterPro" id="IPR001752">
    <property type="entry name" value="Kinesin_motor_dom"/>
</dbReference>
<evidence type="ECO:0000313" key="6">
    <source>
        <dbReference type="EMBL" id="CAD7635970.1"/>
    </source>
</evidence>
<feature type="non-terminal residue" evidence="6">
    <location>
        <position position="1"/>
    </location>
</feature>
<dbReference type="GO" id="GO:0003777">
    <property type="term" value="F:microtubule motor activity"/>
    <property type="evidence" value="ECO:0007669"/>
    <property type="project" value="InterPro"/>
</dbReference>
<reference evidence="6" key="1">
    <citation type="submission" date="2020-11" db="EMBL/GenBank/DDBJ databases">
        <authorList>
            <person name="Tran Van P."/>
        </authorList>
    </citation>
    <scope>NUCLEOTIDE SEQUENCE</scope>
</reference>
<dbReference type="PROSITE" id="PS50067">
    <property type="entry name" value="KINESIN_MOTOR_2"/>
    <property type="match status" value="1"/>
</dbReference>
<comment type="similarity">
    <text evidence="3">Belongs to the TRAFAC class myosin-kinesin ATPase superfamily. Kinesin family.</text>
</comment>
<keyword evidence="7" id="KW-1185">Reference proteome</keyword>
<dbReference type="EMBL" id="OC872671">
    <property type="protein sequence ID" value="CAD7635970.1"/>
    <property type="molecule type" value="Genomic_DNA"/>
</dbReference>
<dbReference type="PROSITE" id="PS00411">
    <property type="entry name" value="KINESIN_MOTOR_1"/>
    <property type="match status" value="1"/>
</dbReference>
<feature type="region of interest" description="Disordered" evidence="4">
    <location>
        <begin position="801"/>
        <end position="830"/>
    </location>
</feature>
<keyword evidence="1 3" id="KW-0547">Nucleotide-binding</keyword>